<dbReference type="SUPFAM" id="SSF55060">
    <property type="entry name" value="GHMP Kinase, C-terminal domain"/>
    <property type="match status" value="1"/>
</dbReference>
<evidence type="ECO:0000256" key="2">
    <source>
        <dbReference type="ARBA" id="ARBA00012052"/>
    </source>
</evidence>
<keyword evidence="6 9" id="KW-0418">Kinase</keyword>
<comment type="catalytic activity">
    <reaction evidence="9">
        <text>4-CDP-2-C-methyl-D-erythritol + ATP = 4-CDP-2-C-methyl-D-erythritol 2-phosphate + ADP + H(+)</text>
        <dbReference type="Rhea" id="RHEA:18437"/>
        <dbReference type="ChEBI" id="CHEBI:15378"/>
        <dbReference type="ChEBI" id="CHEBI:30616"/>
        <dbReference type="ChEBI" id="CHEBI:57823"/>
        <dbReference type="ChEBI" id="CHEBI:57919"/>
        <dbReference type="ChEBI" id="CHEBI:456216"/>
        <dbReference type="EC" id="2.7.1.148"/>
    </reaction>
</comment>
<dbReference type="PANTHER" id="PTHR43527">
    <property type="entry name" value="4-DIPHOSPHOCYTIDYL-2-C-METHYL-D-ERYTHRITOL KINASE, CHLOROPLASTIC"/>
    <property type="match status" value="1"/>
</dbReference>
<sequence>MKSVRLKAKGKINLSIDIKGILEDGYHDVEMIMQSVDINDNIVIRKTSKDFRLVCSNPIIPVDDRNIMYKTWYLMKEKFDLKENIEIFLEKNIPIAAGMAGGSADSAAVFVGVNYLFNLGLSEDELMKLSELLGSDIAFCIQGGTSIAVGKGTSLEKISPLNEKIKIIVCKPDIFVSTKKVYNKFDEMNCQGYVFNRPNNKKIIKAIEINDIETLSYEMKNVLEEVTNKWTHQIDDIQEIMKSYNAQLTMMSGSGPTVFGFFNDERDLKKCSRELRKKYTQTYITKPTTKGVEICGNK</sequence>
<dbReference type="InterPro" id="IPR014721">
    <property type="entry name" value="Ribsml_uS5_D2-typ_fold_subgr"/>
</dbReference>
<dbReference type="HAMAP" id="MF_00061">
    <property type="entry name" value="IspE"/>
    <property type="match status" value="1"/>
</dbReference>
<dbReference type="InterPro" id="IPR006204">
    <property type="entry name" value="GHMP_kinase_N_dom"/>
</dbReference>
<dbReference type="PANTHER" id="PTHR43527:SF2">
    <property type="entry name" value="4-DIPHOSPHOCYTIDYL-2-C-METHYL-D-ERYTHRITOL KINASE, CHLOROPLASTIC"/>
    <property type="match status" value="1"/>
</dbReference>
<feature type="domain" description="GHMP kinase N-terminal" evidence="10">
    <location>
        <begin position="66"/>
        <end position="144"/>
    </location>
</feature>
<feature type="active site" evidence="9">
    <location>
        <position position="11"/>
    </location>
</feature>
<evidence type="ECO:0000256" key="1">
    <source>
        <dbReference type="ARBA" id="ARBA00009684"/>
    </source>
</evidence>
<name>A0ABY7JSP2_9FIRM</name>
<dbReference type="NCBIfam" id="TIGR00154">
    <property type="entry name" value="ispE"/>
    <property type="match status" value="1"/>
</dbReference>
<dbReference type="EC" id="2.7.1.148" evidence="2 9"/>
<dbReference type="RefSeq" id="WP_269311692.1">
    <property type="nucleotide sequence ID" value="NZ_CP114052.1"/>
</dbReference>
<evidence type="ECO:0000313" key="12">
    <source>
        <dbReference type="EMBL" id="WAW15000.1"/>
    </source>
</evidence>
<proteinExistence type="inferred from homology"/>
<evidence type="ECO:0000256" key="4">
    <source>
        <dbReference type="ARBA" id="ARBA00022679"/>
    </source>
</evidence>
<evidence type="ECO:0000256" key="9">
    <source>
        <dbReference type="HAMAP-Rule" id="MF_00061"/>
    </source>
</evidence>
<feature type="domain" description="GHMP kinase C-terminal" evidence="11">
    <location>
        <begin position="204"/>
        <end position="279"/>
    </location>
</feature>
<evidence type="ECO:0000256" key="6">
    <source>
        <dbReference type="ARBA" id="ARBA00022777"/>
    </source>
</evidence>
<comment type="similarity">
    <text evidence="1 9">Belongs to the GHMP kinase family. IspE subfamily.</text>
</comment>
<keyword evidence="9" id="KW-0414">Isoprene biosynthesis</keyword>
<dbReference type="Pfam" id="PF08544">
    <property type="entry name" value="GHMP_kinases_C"/>
    <property type="match status" value="1"/>
</dbReference>
<evidence type="ECO:0000256" key="5">
    <source>
        <dbReference type="ARBA" id="ARBA00022741"/>
    </source>
</evidence>
<dbReference type="SUPFAM" id="SSF54211">
    <property type="entry name" value="Ribosomal protein S5 domain 2-like"/>
    <property type="match status" value="1"/>
</dbReference>
<protein>
    <recommendedName>
        <fullName evidence="3 9">4-diphosphocytidyl-2-C-methyl-D-erythritol kinase</fullName>
        <shortName evidence="9">CMK</shortName>
        <ecNumber evidence="2 9">2.7.1.148</ecNumber>
    </recommendedName>
    <alternativeName>
        <fullName evidence="8 9">4-(cytidine-5'-diphospho)-2-C-methyl-D-erythritol kinase</fullName>
    </alternativeName>
</protein>
<evidence type="ECO:0000256" key="7">
    <source>
        <dbReference type="ARBA" id="ARBA00022840"/>
    </source>
</evidence>
<dbReference type="Pfam" id="PF00288">
    <property type="entry name" value="GHMP_kinases_N"/>
    <property type="match status" value="1"/>
</dbReference>
<dbReference type="InterPro" id="IPR004424">
    <property type="entry name" value="IspE"/>
</dbReference>
<organism evidence="12 13">
    <name type="scientific">Peptostreptococcus equinus</name>
    <dbReference type="NCBI Taxonomy" id="3003601"/>
    <lineage>
        <taxon>Bacteria</taxon>
        <taxon>Bacillati</taxon>
        <taxon>Bacillota</taxon>
        <taxon>Clostridia</taxon>
        <taxon>Peptostreptococcales</taxon>
        <taxon>Peptostreptococcaceae</taxon>
        <taxon>Peptostreptococcus</taxon>
    </lineage>
</organism>
<dbReference type="EMBL" id="CP114052">
    <property type="protein sequence ID" value="WAW15000.1"/>
    <property type="molecule type" value="Genomic_DNA"/>
</dbReference>
<evidence type="ECO:0000313" key="13">
    <source>
        <dbReference type="Proteomes" id="UP001164187"/>
    </source>
</evidence>
<keyword evidence="4 9" id="KW-0808">Transferase</keyword>
<evidence type="ECO:0000259" key="11">
    <source>
        <dbReference type="Pfam" id="PF08544"/>
    </source>
</evidence>
<dbReference type="InterPro" id="IPR013750">
    <property type="entry name" value="GHMP_kinase_C_dom"/>
</dbReference>
<keyword evidence="13" id="KW-1185">Reference proteome</keyword>
<reference evidence="12" key="1">
    <citation type="submission" date="2022-12" db="EMBL/GenBank/DDBJ databases">
        <title>Peptostreptococcus.</title>
        <authorList>
            <person name="Lee S.H."/>
        </authorList>
    </citation>
    <scope>NUCLEOTIDE SEQUENCE</scope>
    <source>
        <strain evidence="12">CBA3647</strain>
    </source>
</reference>
<feature type="active site" evidence="9">
    <location>
        <position position="136"/>
    </location>
</feature>
<dbReference type="Gene3D" id="3.30.70.890">
    <property type="entry name" value="GHMP kinase, C-terminal domain"/>
    <property type="match status" value="1"/>
</dbReference>
<comment type="pathway">
    <text evidence="9">Isoprenoid biosynthesis; isopentenyl diphosphate biosynthesis via DXP pathway; isopentenyl diphosphate from 1-deoxy-D-xylulose 5-phosphate: step 3/6.</text>
</comment>
<keyword evidence="7 9" id="KW-0067">ATP-binding</keyword>
<comment type="function">
    <text evidence="9">Catalyzes the phosphorylation of the position 2 hydroxy group of 4-diphosphocytidyl-2C-methyl-D-erythritol.</text>
</comment>
<dbReference type="GO" id="GO:0050515">
    <property type="term" value="F:4-(cytidine 5'-diphospho)-2-C-methyl-D-erythritol kinase activity"/>
    <property type="evidence" value="ECO:0007669"/>
    <property type="project" value="UniProtKB-EC"/>
</dbReference>
<dbReference type="InterPro" id="IPR020568">
    <property type="entry name" value="Ribosomal_Su5_D2-typ_SF"/>
</dbReference>
<evidence type="ECO:0000259" key="10">
    <source>
        <dbReference type="Pfam" id="PF00288"/>
    </source>
</evidence>
<gene>
    <name evidence="9 12" type="primary">ispE</name>
    <name evidence="12" type="ORF">O0R46_00650</name>
</gene>
<keyword evidence="5 9" id="KW-0547">Nucleotide-binding</keyword>
<dbReference type="Proteomes" id="UP001164187">
    <property type="component" value="Chromosome"/>
</dbReference>
<accession>A0ABY7JSP2</accession>
<dbReference type="PIRSF" id="PIRSF010376">
    <property type="entry name" value="IspE"/>
    <property type="match status" value="1"/>
</dbReference>
<evidence type="ECO:0000256" key="8">
    <source>
        <dbReference type="ARBA" id="ARBA00032554"/>
    </source>
</evidence>
<dbReference type="Gene3D" id="3.30.230.10">
    <property type="match status" value="1"/>
</dbReference>
<feature type="binding site" evidence="9">
    <location>
        <begin position="94"/>
        <end position="104"/>
    </location>
    <ligand>
        <name>ATP</name>
        <dbReference type="ChEBI" id="CHEBI:30616"/>
    </ligand>
</feature>
<dbReference type="InterPro" id="IPR036554">
    <property type="entry name" value="GHMP_kinase_C_sf"/>
</dbReference>
<evidence type="ECO:0000256" key="3">
    <source>
        <dbReference type="ARBA" id="ARBA00017473"/>
    </source>
</evidence>